<dbReference type="Pfam" id="PF00528">
    <property type="entry name" value="BPD_transp_1"/>
    <property type="match status" value="1"/>
</dbReference>
<comment type="subcellular location">
    <subcellularLocation>
        <location evidence="1">Cell inner membrane</location>
        <topology evidence="1">Multi-pass membrane protein</topology>
    </subcellularLocation>
    <subcellularLocation>
        <location evidence="10">Cell membrane</location>
        <topology evidence="10">Multi-pass membrane protein</topology>
    </subcellularLocation>
</comment>
<organism evidence="12 13">
    <name type="scientific">Klebsiella michiganensis</name>
    <dbReference type="NCBI Taxonomy" id="1134687"/>
    <lineage>
        <taxon>Bacteria</taxon>
        <taxon>Pseudomonadati</taxon>
        <taxon>Pseudomonadota</taxon>
        <taxon>Gammaproteobacteria</taxon>
        <taxon>Enterobacterales</taxon>
        <taxon>Enterobacteriaceae</taxon>
        <taxon>Klebsiella/Raoultella group</taxon>
        <taxon>Klebsiella</taxon>
    </lineage>
</organism>
<dbReference type="AlphaFoldDB" id="A0A7H4N286"/>
<gene>
    <name evidence="12" type="primary">artQ_3</name>
    <name evidence="12" type="ORF">NCTC11685_01363</name>
</gene>
<dbReference type="GO" id="GO:0043190">
    <property type="term" value="C:ATP-binding cassette (ABC) transporter complex"/>
    <property type="evidence" value="ECO:0007669"/>
    <property type="project" value="InterPro"/>
</dbReference>
<comment type="caution">
    <text evidence="12">The sequence shown here is derived from an EMBL/GenBank/DDBJ whole genome shotgun (WGS) entry which is preliminary data.</text>
</comment>
<evidence type="ECO:0000256" key="1">
    <source>
        <dbReference type="ARBA" id="ARBA00004429"/>
    </source>
</evidence>
<dbReference type="PANTHER" id="PTHR30614">
    <property type="entry name" value="MEMBRANE COMPONENT OF AMINO ACID ABC TRANSPORTER"/>
    <property type="match status" value="1"/>
</dbReference>
<dbReference type="EMBL" id="UGMS01000001">
    <property type="protein sequence ID" value="STV75117.1"/>
    <property type="molecule type" value="Genomic_DNA"/>
</dbReference>
<feature type="domain" description="ABC transmembrane type-1" evidence="11">
    <location>
        <begin position="19"/>
        <end position="153"/>
    </location>
</feature>
<keyword evidence="3 10" id="KW-0813">Transport</keyword>
<keyword evidence="4" id="KW-1003">Cell membrane</keyword>
<evidence type="ECO:0000259" key="11">
    <source>
        <dbReference type="PROSITE" id="PS50928"/>
    </source>
</evidence>
<keyword evidence="7" id="KW-0029">Amino-acid transport</keyword>
<dbReference type="GO" id="GO:0022857">
    <property type="term" value="F:transmembrane transporter activity"/>
    <property type="evidence" value="ECO:0007669"/>
    <property type="project" value="InterPro"/>
</dbReference>
<keyword evidence="5" id="KW-0997">Cell inner membrane</keyword>
<keyword evidence="8 10" id="KW-1133">Transmembrane helix</keyword>
<feature type="transmembrane region" description="Helical" evidence="10">
    <location>
        <begin position="20"/>
        <end position="43"/>
    </location>
</feature>
<evidence type="ECO:0000256" key="2">
    <source>
        <dbReference type="ARBA" id="ARBA00010072"/>
    </source>
</evidence>
<keyword evidence="9 10" id="KW-0472">Membrane</keyword>
<dbReference type="CDD" id="cd06261">
    <property type="entry name" value="TM_PBP2"/>
    <property type="match status" value="1"/>
</dbReference>
<evidence type="ECO:0000256" key="9">
    <source>
        <dbReference type="ARBA" id="ARBA00023136"/>
    </source>
</evidence>
<accession>A0A7H4N286</accession>
<dbReference type="InterPro" id="IPR043429">
    <property type="entry name" value="ArtM/GltK/GlnP/TcyL/YhdX-like"/>
</dbReference>
<dbReference type="Proteomes" id="UP000254863">
    <property type="component" value="Unassembled WGS sequence"/>
</dbReference>
<evidence type="ECO:0000256" key="7">
    <source>
        <dbReference type="ARBA" id="ARBA00022970"/>
    </source>
</evidence>
<feature type="transmembrane region" description="Helical" evidence="10">
    <location>
        <begin position="55"/>
        <end position="75"/>
    </location>
</feature>
<evidence type="ECO:0000256" key="6">
    <source>
        <dbReference type="ARBA" id="ARBA00022692"/>
    </source>
</evidence>
<dbReference type="InterPro" id="IPR035906">
    <property type="entry name" value="MetI-like_sf"/>
</dbReference>
<dbReference type="InterPro" id="IPR000515">
    <property type="entry name" value="MetI-like"/>
</dbReference>
<dbReference type="SUPFAM" id="SSF161098">
    <property type="entry name" value="MetI-like"/>
    <property type="match status" value="1"/>
</dbReference>
<proteinExistence type="inferred from homology"/>
<protein>
    <submittedName>
        <fullName evidence="12">Amino acid ABC transporter permease</fullName>
    </submittedName>
</protein>
<evidence type="ECO:0000256" key="4">
    <source>
        <dbReference type="ARBA" id="ARBA00022475"/>
    </source>
</evidence>
<name>A0A7H4N286_9ENTR</name>
<evidence type="ECO:0000256" key="8">
    <source>
        <dbReference type="ARBA" id="ARBA00022989"/>
    </source>
</evidence>
<reference evidence="12 13" key="1">
    <citation type="submission" date="2018-06" db="EMBL/GenBank/DDBJ databases">
        <authorList>
            <consortium name="Pathogen Informatics"/>
            <person name="Doyle S."/>
        </authorList>
    </citation>
    <scope>NUCLEOTIDE SEQUENCE [LARGE SCALE GENOMIC DNA]</scope>
    <source>
        <strain evidence="12 13">NCTC11685</strain>
    </source>
</reference>
<evidence type="ECO:0000256" key="10">
    <source>
        <dbReference type="RuleBase" id="RU363032"/>
    </source>
</evidence>
<comment type="similarity">
    <text evidence="2">Belongs to the binding-protein-dependent transport system permease family. HisMQ subfamily.</text>
</comment>
<evidence type="ECO:0000313" key="12">
    <source>
        <dbReference type="EMBL" id="STV75117.1"/>
    </source>
</evidence>
<keyword evidence="6 10" id="KW-0812">Transmembrane</keyword>
<dbReference type="InterPro" id="IPR010065">
    <property type="entry name" value="AA_ABC_transptr_permease_3TM"/>
</dbReference>
<dbReference type="NCBIfam" id="TIGR01726">
    <property type="entry name" value="HEQRo_perm_3TM"/>
    <property type="match status" value="1"/>
</dbReference>
<dbReference type="PANTHER" id="PTHR30614:SF0">
    <property type="entry name" value="L-CYSTINE TRANSPORT SYSTEM PERMEASE PROTEIN TCYL"/>
    <property type="match status" value="1"/>
</dbReference>
<evidence type="ECO:0000256" key="5">
    <source>
        <dbReference type="ARBA" id="ARBA00022519"/>
    </source>
</evidence>
<dbReference type="GO" id="GO:0006865">
    <property type="term" value="P:amino acid transport"/>
    <property type="evidence" value="ECO:0007669"/>
    <property type="project" value="UniProtKB-KW"/>
</dbReference>
<dbReference type="Gene3D" id="1.10.3720.10">
    <property type="entry name" value="MetI-like"/>
    <property type="match status" value="1"/>
</dbReference>
<evidence type="ECO:0000256" key="3">
    <source>
        <dbReference type="ARBA" id="ARBA00022448"/>
    </source>
</evidence>
<sequence>MSIELMWQYFLSPEFVQGAWMTLLITLCSLLCGVVLGLVLALLQEAPFRAGRGLAFFYLWLFRGTPVLFQIIFVYNVLPGFGLRFSAFTCAVLALSLNEGAYMAEILRSGLQAVKSGQRTAGMALGMTHGQIMRKNRAASGRTHRSAADGVTR</sequence>
<dbReference type="PROSITE" id="PS50928">
    <property type="entry name" value="ABC_TM1"/>
    <property type="match status" value="1"/>
</dbReference>
<evidence type="ECO:0000313" key="13">
    <source>
        <dbReference type="Proteomes" id="UP000254863"/>
    </source>
</evidence>